<proteinExistence type="inferred from homology"/>
<evidence type="ECO:0000256" key="9">
    <source>
        <dbReference type="PROSITE-ProRule" id="PRU00322"/>
    </source>
</evidence>
<evidence type="ECO:0000256" key="4">
    <source>
        <dbReference type="ARBA" id="ARBA00022771"/>
    </source>
</evidence>
<evidence type="ECO:0000256" key="2">
    <source>
        <dbReference type="ARBA" id="ARBA00022670"/>
    </source>
</evidence>
<dbReference type="SMART" id="SM00547">
    <property type="entry name" value="ZnF_RBZ"/>
    <property type="match status" value="6"/>
</dbReference>
<evidence type="ECO:0000256" key="10">
    <source>
        <dbReference type="SAM" id="MobiDB-lite"/>
    </source>
</evidence>
<feature type="active site" evidence="8">
    <location>
        <position position="864"/>
    </location>
</feature>
<evidence type="ECO:0000313" key="13">
    <source>
        <dbReference type="Proteomes" id="UP000695022"/>
    </source>
</evidence>
<sequence>MPSTPTQRSSEMQTNWSCAHCTFINKSDLTHCEICSRSRLDKITCHQPQKQQVATNSCHSSVDDSVRELSNGACGVSVNSSGTANMVNGSRLSPEMLDGGGKLKLVAKSNSSDAKGIRGVPLLVCQNSAVTNAPSANNKIKFTRNLSYEPLSPHSSKPLPAMQDCGQKANSHESPKPHITKNSSIGEPRPSARPKSVLIKSTSCVGERELEHERKPRPKSMFSLDEDVMDEVWVCRRCTLENKPRAKNCAVCETPRKSNIPTSIPDNIDIAQFLPRPPYDCATNEKVVLIDKDPPANPQCDVGTKSPQASVAKKISRRTPPHSPSGKAEPGSRDKHPLRQNSSEPALFSGVSPAPKLPRQNSQGDAAARRTPPGRRAPQQDGEPMEVDAGETLHGERDNWACEQCTYTCNPSWTDICDICDTPRFVETGDDGGAPLDSDWVAAGFAAAGRQRERPSRVLGIPSPDTSWTCFKCTLANPCAVNVCAACGCSKIYSTSMQRERTGASAAAPPPPYDESWDCGACTLRNPSRLLSCDACGNQRPLPPLPEPEPEPATAPSVERASGWSCNGCTYVNSRDVLACSVCGKQKPAALVRVPSLPGQHASDLMEDLRKIDEQEATETRERIMLFCKQNHEPFVDDSFPPSLKSLYYDPTEPGKDASIRWQRPHQVACNNAREAKIPWAVFRTPLPSDISQGILGNCWFLSALAVLAERPDLVERVMLTRQVNAEGVYQVRLCVDGRWVTVLVDDLLPCHQQGFLLYSQAKRRQLWVPLIEKALAKVHGCYEALICGRSIEGLATLTGAPCESLPLQPSTINPGEEPIDKDLIWAKLLSSRHAGFLMGASCGGGNMKVDDAVYEAMGLRPRHAYSVLDVQDYDGIRLLRLRNPWGRYSWRGDWADDSPLWTPELRERFMVHGASEGIFWMSYVDFMSYFDSIDICKVSRNWNEVRLQGALPPHAGRPHQVTQLTVLEPTEVELTLFQEGNRTWKRSDRCQLDLCILVFRAAAGGHLGALVMHSKRQVRGFVECSGMLEPGAYTAVCVAYNHWHTGSGNPDTFPKYVLAIHSSKRVLVEQQKPPSSFLADAIVQLTVTRGQRHEGRQGMTAYYLTQGWAGLVVVIENRHPDRCLQVVCDCSESYNVVSTRGCLRTVDCIPPLHRQVLQVVSQLEGTGGFTISHRLTHRLSFGGGLGEWGPRGANHVPNLSSAVFGLHTPRPL</sequence>
<dbReference type="PROSITE" id="PS50199">
    <property type="entry name" value="ZF_RANBP2_2"/>
    <property type="match status" value="4"/>
</dbReference>
<dbReference type="PANTHER" id="PTHR10183:SF382">
    <property type="entry name" value="CALPAIN-15"/>
    <property type="match status" value="1"/>
</dbReference>
<feature type="domain" description="RanBP2-type" evidence="11">
    <location>
        <begin position="560"/>
        <end position="589"/>
    </location>
</feature>
<comment type="similarity">
    <text evidence="1">Belongs to the peptidase C2 family.</text>
</comment>
<dbReference type="PRINTS" id="PR00704">
    <property type="entry name" value="CALPAIN"/>
</dbReference>
<keyword evidence="4 9" id="KW-0863">Zinc-finger</keyword>
<evidence type="ECO:0000259" key="11">
    <source>
        <dbReference type="PROSITE" id="PS50199"/>
    </source>
</evidence>
<dbReference type="PROSITE" id="PS50203">
    <property type="entry name" value="CALPAIN_CAT"/>
    <property type="match status" value="1"/>
</dbReference>
<dbReference type="InterPro" id="IPR036443">
    <property type="entry name" value="Znf_RanBP2_sf"/>
</dbReference>
<dbReference type="Pfam" id="PF00648">
    <property type="entry name" value="Peptidase_C2"/>
    <property type="match status" value="1"/>
</dbReference>
<keyword evidence="13" id="KW-1185">Reference proteome</keyword>
<feature type="compositionally biased region" description="Pro residues" evidence="10">
    <location>
        <begin position="542"/>
        <end position="553"/>
    </location>
</feature>
<dbReference type="SUPFAM" id="SSF90209">
    <property type="entry name" value="Ran binding protein zinc finger-like"/>
    <property type="match status" value="2"/>
</dbReference>
<evidence type="ECO:0000256" key="7">
    <source>
        <dbReference type="ARBA" id="ARBA00022833"/>
    </source>
</evidence>
<keyword evidence="5 8" id="KW-0378">Hydrolase</keyword>
<feature type="active site" evidence="8">
    <location>
        <position position="699"/>
    </location>
</feature>
<evidence type="ECO:0000256" key="8">
    <source>
        <dbReference type="PROSITE-ProRule" id="PRU00239"/>
    </source>
</evidence>
<feature type="domain" description="RanBP2-type" evidence="11">
    <location>
        <begin position="8"/>
        <end position="41"/>
    </location>
</feature>
<accession>A0ABM1DZ63</accession>
<feature type="domain" description="Calpain catalytic" evidence="12">
    <location>
        <begin position="634"/>
        <end position="940"/>
    </location>
</feature>
<evidence type="ECO:0000256" key="6">
    <source>
        <dbReference type="ARBA" id="ARBA00022807"/>
    </source>
</evidence>
<evidence type="ECO:0000256" key="3">
    <source>
        <dbReference type="ARBA" id="ARBA00022723"/>
    </source>
</evidence>
<dbReference type="Gene3D" id="2.30.30.380">
    <property type="entry name" value="Zn-finger domain of Sec23/24"/>
    <property type="match status" value="3"/>
</dbReference>
<dbReference type="GeneID" id="106807426"/>
<keyword evidence="2 8" id="KW-0645">Protease</keyword>
<dbReference type="RefSeq" id="XP_014665234.1">
    <property type="nucleotide sequence ID" value="XM_014809748.1"/>
</dbReference>
<feature type="active site" evidence="8">
    <location>
        <position position="884"/>
    </location>
</feature>
<evidence type="ECO:0000256" key="1">
    <source>
        <dbReference type="ARBA" id="ARBA00007623"/>
    </source>
</evidence>
<dbReference type="PROSITE" id="PS01358">
    <property type="entry name" value="ZF_RANBP2_1"/>
    <property type="match status" value="5"/>
</dbReference>
<dbReference type="Gene3D" id="3.90.70.10">
    <property type="entry name" value="Cysteine proteinases"/>
    <property type="match status" value="1"/>
</dbReference>
<dbReference type="Gene3D" id="4.10.1060.10">
    <property type="entry name" value="Zinc finger, RanBP2-type"/>
    <property type="match status" value="1"/>
</dbReference>
<feature type="region of interest" description="Disordered" evidence="10">
    <location>
        <begin position="292"/>
        <end position="386"/>
    </location>
</feature>
<dbReference type="SUPFAM" id="SSF54001">
    <property type="entry name" value="Cysteine proteinases"/>
    <property type="match status" value="1"/>
</dbReference>
<feature type="region of interest" description="Disordered" evidence="10">
    <location>
        <begin position="542"/>
        <end position="561"/>
    </location>
</feature>
<feature type="domain" description="RanBP2-type" evidence="11">
    <location>
        <begin position="229"/>
        <end position="258"/>
    </location>
</feature>
<feature type="region of interest" description="Disordered" evidence="10">
    <location>
        <begin position="148"/>
        <end position="197"/>
    </location>
</feature>
<evidence type="ECO:0000256" key="5">
    <source>
        <dbReference type="ARBA" id="ARBA00022801"/>
    </source>
</evidence>
<evidence type="ECO:0000259" key="12">
    <source>
        <dbReference type="PROSITE" id="PS50203"/>
    </source>
</evidence>
<dbReference type="Pfam" id="PF00641">
    <property type="entry name" value="Zn_ribbon_RanBP"/>
    <property type="match status" value="4"/>
</dbReference>
<dbReference type="PROSITE" id="PS00139">
    <property type="entry name" value="THIOL_PROTEASE_CYS"/>
    <property type="match status" value="1"/>
</dbReference>
<dbReference type="PANTHER" id="PTHR10183">
    <property type="entry name" value="CALPAIN"/>
    <property type="match status" value="1"/>
</dbReference>
<dbReference type="InterPro" id="IPR022684">
    <property type="entry name" value="Calpain_cysteine_protease"/>
</dbReference>
<dbReference type="InterPro" id="IPR000169">
    <property type="entry name" value="Pept_cys_AS"/>
</dbReference>
<evidence type="ECO:0000313" key="14">
    <source>
        <dbReference type="RefSeq" id="XP_014665234.1"/>
    </source>
</evidence>
<dbReference type="CDD" id="cd00044">
    <property type="entry name" value="CysPc"/>
    <property type="match status" value="1"/>
</dbReference>
<feature type="domain" description="RanBP2-type" evidence="11">
    <location>
        <begin position="513"/>
        <end position="542"/>
    </location>
</feature>
<dbReference type="InterPro" id="IPR001300">
    <property type="entry name" value="Peptidase_C2_calpain_cat"/>
</dbReference>
<organism evidence="13 14">
    <name type="scientific">Priapulus caudatus</name>
    <name type="common">Priapulid worm</name>
    <dbReference type="NCBI Taxonomy" id="37621"/>
    <lineage>
        <taxon>Eukaryota</taxon>
        <taxon>Metazoa</taxon>
        <taxon>Ecdysozoa</taxon>
        <taxon>Scalidophora</taxon>
        <taxon>Priapulida</taxon>
        <taxon>Priapulimorpha</taxon>
        <taxon>Priapulimorphida</taxon>
        <taxon>Priapulidae</taxon>
        <taxon>Priapulus</taxon>
    </lineage>
</organism>
<name>A0ABM1DZ63_PRICU</name>
<keyword evidence="7" id="KW-0862">Zinc</keyword>
<reference evidence="14" key="1">
    <citation type="submission" date="2025-08" db="UniProtKB">
        <authorList>
            <consortium name="RefSeq"/>
        </authorList>
    </citation>
    <scope>IDENTIFICATION</scope>
</reference>
<keyword evidence="3" id="KW-0479">Metal-binding</keyword>
<dbReference type="SMART" id="SM00230">
    <property type="entry name" value="CysPc"/>
    <property type="match status" value="1"/>
</dbReference>
<dbReference type="InterPro" id="IPR001876">
    <property type="entry name" value="Znf_RanBP2"/>
</dbReference>
<dbReference type="Proteomes" id="UP000695022">
    <property type="component" value="Unplaced"/>
</dbReference>
<gene>
    <name evidence="14" type="primary">LOC106807426</name>
</gene>
<keyword evidence="6 8" id="KW-0788">Thiol protease</keyword>
<protein>
    <submittedName>
        <fullName evidence="14">Calpain-15-like</fullName>
    </submittedName>
</protein>
<dbReference type="InterPro" id="IPR038765">
    <property type="entry name" value="Papain-like_cys_pep_sf"/>
</dbReference>